<dbReference type="RefSeq" id="WP_131124625.1">
    <property type="nucleotide sequence ID" value="NZ_SIXH01000223.1"/>
</dbReference>
<dbReference type="Pfam" id="PF02126">
    <property type="entry name" value="PTE"/>
    <property type="match status" value="1"/>
</dbReference>
<dbReference type="Gene3D" id="3.20.20.140">
    <property type="entry name" value="Metal-dependent hydrolases"/>
    <property type="match status" value="1"/>
</dbReference>
<keyword evidence="2" id="KW-0378">Hydrolase</keyword>
<dbReference type="InterPro" id="IPR001559">
    <property type="entry name" value="Phosphotriesterase"/>
</dbReference>
<feature type="binding site" evidence="3">
    <location>
        <position position="241"/>
    </location>
    <ligand>
        <name>a divalent metal cation</name>
        <dbReference type="ChEBI" id="CHEBI:60240"/>
        <label>2</label>
    </ligand>
</feature>
<feature type="binding site" evidence="3">
    <location>
        <position position="178"/>
    </location>
    <ligand>
        <name>a divalent metal cation</name>
        <dbReference type="ChEBI" id="CHEBI:60240"/>
        <label>1</label>
    </ligand>
</feature>
<organism evidence="5 6">
    <name type="scientific">Streptomyces kasugaensis</name>
    <dbReference type="NCBI Taxonomy" id="1946"/>
    <lineage>
        <taxon>Bacteria</taxon>
        <taxon>Bacillati</taxon>
        <taxon>Actinomycetota</taxon>
        <taxon>Actinomycetes</taxon>
        <taxon>Kitasatosporales</taxon>
        <taxon>Streptomycetaceae</taxon>
        <taxon>Streptomyces</taxon>
    </lineage>
</organism>
<gene>
    <name evidence="5" type="ORF">EYS09_22620</name>
</gene>
<feature type="binding site" evidence="3">
    <location>
        <position position="178"/>
    </location>
    <ligand>
        <name>a divalent metal cation</name>
        <dbReference type="ChEBI" id="CHEBI:60240"/>
        <label>2</label>
    </ligand>
</feature>
<feature type="binding site" evidence="3">
    <location>
        <position position="34"/>
    </location>
    <ligand>
        <name>a divalent metal cation</name>
        <dbReference type="ChEBI" id="CHEBI:60240"/>
        <label>1</label>
    </ligand>
</feature>
<dbReference type="Proteomes" id="UP000292452">
    <property type="component" value="Unassembled WGS sequence"/>
</dbReference>
<evidence type="ECO:0000256" key="1">
    <source>
        <dbReference type="ARBA" id="ARBA00022723"/>
    </source>
</evidence>
<dbReference type="SUPFAM" id="SSF51556">
    <property type="entry name" value="Metallo-dependent hydrolases"/>
    <property type="match status" value="1"/>
</dbReference>
<protein>
    <submittedName>
        <fullName evidence="5">Phosphotriesterase</fullName>
    </submittedName>
</protein>
<feature type="binding site" evidence="3">
    <location>
        <position position="306"/>
    </location>
    <ligand>
        <name>a divalent metal cation</name>
        <dbReference type="ChEBI" id="CHEBI:60240"/>
        <label>1</label>
    </ligand>
</feature>
<dbReference type="InterPro" id="IPR032466">
    <property type="entry name" value="Metal_Hydrolase"/>
</dbReference>
<dbReference type="PANTHER" id="PTHR10819:SF3">
    <property type="entry name" value="PHOSPHOTRIESTERASE-RELATED PROTEIN"/>
    <property type="match status" value="1"/>
</dbReference>
<proteinExistence type="inferred from homology"/>
<keyword evidence="1 3" id="KW-0479">Metal-binding</keyword>
<feature type="binding site" evidence="3">
    <location>
        <position position="36"/>
    </location>
    <ligand>
        <name>a divalent metal cation</name>
        <dbReference type="ChEBI" id="CHEBI:60240"/>
        <label>1</label>
    </ligand>
</feature>
<dbReference type="PROSITE" id="PS51347">
    <property type="entry name" value="PHOSPHOTRIESTERASE_2"/>
    <property type="match status" value="1"/>
</dbReference>
<dbReference type="EMBL" id="SIXH01000223">
    <property type="protein sequence ID" value="TBO57458.1"/>
    <property type="molecule type" value="Genomic_DNA"/>
</dbReference>
<evidence type="ECO:0000256" key="4">
    <source>
        <dbReference type="PROSITE-ProRule" id="PRU00679"/>
    </source>
</evidence>
<feature type="binding site" evidence="3">
    <location>
        <position position="211"/>
    </location>
    <ligand>
        <name>a divalent metal cation</name>
        <dbReference type="ChEBI" id="CHEBI:60240"/>
        <label>2</label>
    </ligand>
</feature>
<sequence length="356" mass="37848">MTAPAPRGTDPAAPAVQTVLGPVGRDELGLILPHEHLFNDLSGVLDPPSYRFSEAIVDAPVAAPIAWALRQDPYCCADNIADKPVDAVVAEIRAFAALGGRTVVDATSSAAIGRNPQRLRAVAERTGLHIVMGCGAYLEKFEGERITAQSVDDQARAIGEELTHGVGDTGIRPGMIGEIGVSPDFTDAERASVRAAALAQLAHPTVALNIHLPGWQRRAHEVLDIVLTEVGVRPEKVSLAHMDPSSQDPGYQRSVAERGVRLEFDMIGMDITFPKEGVSPNPAVTADAVAYLIEQGFAGQVLLSHDVFLKQMWTQHGGNGFAYAPTVFLEMLAGLGLDRALLKTLTHDNPAALLTA</sequence>
<name>A0A4Q9HR64_STRKA</name>
<comment type="caution">
    <text evidence="5">The sequence shown here is derived from an EMBL/GenBank/DDBJ whole genome shotgun (WGS) entry which is preliminary data.</text>
</comment>
<evidence type="ECO:0000256" key="3">
    <source>
        <dbReference type="PIRSR" id="PIRSR601559-52"/>
    </source>
</evidence>
<dbReference type="PANTHER" id="PTHR10819">
    <property type="entry name" value="PHOSPHOTRIESTERASE-RELATED"/>
    <property type="match status" value="1"/>
</dbReference>
<keyword evidence="6" id="KW-1185">Reference proteome</keyword>
<evidence type="ECO:0000256" key="2">
    <source>
        <dbReference type="ARBA" id="ARBA00022801"/>
    </source>
</evidence>
<dbReference type="GO" id="GO:0016787">
    <property type="term" value="F:hydrolase activity"/>
    <property type="evidence" value="ECO:0007669"/>
    <property type="project" value="UniProtKB-KW"/>
</dbReference>
<comment type="caution">
    <text evidence="4">Lacks conserved residue(s) required for the propagation of feature annotation.</text>
</comment>
<accession>A0A4Q9HR64</accession>
<evidence type="ECO:0000313" key="6">
    <source>
        <dbReference type="Proteomes" id="UP000292452"/>
    </source>
</evidence>
<comment type="cofactor">
    <cofactor evidence="3">
        <name>a divalent metal cation</name>
        <dbReference type="ChEBI" id="CHEBI:60240"/>
    </cofactor>
    <text evidence="3">Binds 2 divalent metal cations per subunit.</text>
</comment>
<evidence type="ECO:0000313" key="5">
    <source>
        <dbReference type="EMBL" id="TBO57458.1"/>
    </source>
</evidence>
<reference evidence="5 6" key="1">
    <citation type="submission" date="2019-02" db="EMBL/GenBank/DDBJ databases">
        <title>Draft Genome Sequence of Streptomyces sp. AM-2504, identified by 16S rRNA comparative analysis as a Streptomyces Kasugaensis strain.</title>
        <authorList>
            <person name="Napolioni V."/>
            <person name="Giuliodori A.M."/>
            <person name="Spurio R."/>
            <person name="Fabbretti A."/>
        </authorList>
    </citation>
    <scope>NUCLEOTIDE SEQUENCE [LARGE SCALE GENOMIC DNA]</scope>
    <source>
        <strain evidence="5 6">AM-2504</strain>
    </source>
</reference>
<dbReference type="GO" id="GO:0008270">
    <property type="term" value="F:zinc ion binding"/>
    <property type="evidence" value="ECO:0007669"/>
    <property type="project" value="InterPro"/>
</dbReference>
<comment type="similarity">
    <text evidence="4">Belongs to the metallo-dependent hydrolases superfamily. Phosphotriesterase family.</text>
</comment>
<dbReference type="AlphaFoldDB" id="A0A4Q9HR64"/>